<evidence type="ECO:0000313" key="2">
    <source>
        <dbReference type="EMBL" id="KKY34257.1"/>
    </source>
</evidence>
<organism evidence="2 3">
    <name type="scientific">Diaporthe ampelina</name>
    <dbReference type="NCBI Taxonomy" id="1214573"/>
    <lineage>
        <taxon>Eukaryota</taxon>
        <taxon>Fungi</taxon>
        <taxon>Dikarya</taxon>
        <taxon>Ascomycota</taxon>
        <taxon>Pezizomycotina</taxon>
        <taxon>Sordariomycetes</taxon>
        <taxon>Sordariomycetidae</taxon>
        <taxon>Diaporthales</taxon>
        <taxon>Diaporthaceae</taxon>
        <taxon>Diaporthe</taxon>
    </lineage>
</organism>
<reference evidence="2 3" key="2">
    <citation type="submission" date="2015-05" db="EMBL/GenBank/DDBJ databases">
        <authorList>
            <person name="Morales-Cruz A."/>
            <person name="Amrine K.C."/>
            <person name="Cantu D."/>
        </authorList>
    </citation>
    <scope>NUCLEOTIDE SEQUENCE [LARGE SCALE GENOMIC DNA]</scope>
    <source>
        <strain evidence="2">DA912</strain>
    </source>
</reference>
<dbReference type="Gene3D" id="3.40.50.1820">
    <property type="entry name" value="alpha/beta hydrolase"/>
    <property type="match status" value="1"/>
</dbReference>
<reference evidence="2 3" key="1">
    <citation type="submission" date="2015-05" db="EMBL/GenBank/DDBJ databases">
        <title>Distinctive expansion of gene families associated with plant cell wall degradation and secondary metabolism in the genomes of grapevine trunk pathogens.</title>
        <authorList>
            <person name="Lawrence D.P."/>
            <person name="Travadon R."/>
            <person name="Rolshausen P.E."/>
            <person name="Baumgartner K."/>
        </authorList>
    </citation>
    <scope>NUCLEOTIDE SEQUENCE [LARGE SCALE GENOMIC DNA]</scope>
    <source>
        <strain evidence="2">DA912</strain>
    </source>
</reference>
<dbReference type="InterPro" id="IPR000073">
    <property type="entry name" value="AB_hydrolase_1"/>
</dbReference>
<dbReference type="AlphaFoldDB" id="A0A0G2FIM7"/>
<keyword evidence="2" id="KW-0378">Hydrolase</keyword>
<dbReference type="Pfam" id="PF12697">
    <property type="entry name" value="Abhydrolase_6"/>
    <property type="match status" value="1"/>
</dbReference>
<dbReference type="SUPFAM" id="SSF53474">
    <property type="entry name" value="alpha/beta-Hydrolases"/>
    <property type="match status" value="1"/>
</dbReference>
<dbReference type="InterPro" id="IPR029058">
    <property type="entry name" value="AB_hydrolase_fold"/>
</dbReference>
<dbReference type="InterPro" id="IPR052897">
    <property type="entry name" value="Sec-Metab_Biosynth_Hydrolase"/>
</dbReference>
<sequence length="249" mass="26283">MSPTKPTIVIVPGAWQLISVFAPFADLLRSKGFAVEVVDMPSVGGTQLPLTGLPEDIAAVREVVQPLVEAGRGIVLLTHSAGGVSGGGAVKGLDVKSRSEAGQPGGVAWVIYMAAFMVPKGSSLLEMLGGKPAPWMVVEGDRVTGDPDVVPGLGFSDLRPEERQRWCKEATHTSAALFAGTNEYEPWKDGVPCAYIYTEDDGALPYPLQQQMAAQLDPEAPRILIKANHCPFLSVPAELLAAVEEIVAA</sequence>
<dbReference type="GO" id="GO:0016787">
    <property type="term" value="F:hydrolase activity"/>
    <property type="evidence" value="ECO:0007669"/>
    <property type="project" value="UniProtKB-KW"/>
</dbReference>
<dbReference type="EMBL" id="LCUC01000211">
    <property type="protein sequence ID" value="KKY34257.1"/>
    <property type="molecule type" value="Genomic_DNA"/>
</dbReference>
<gene>
    <name evidence="2" type="ORF">UCDDA912_g05769</name>
</gene>
<comment type="caution">
    <text evidence="2">The sequence shown here is derived from an EMBL/GenBank/DDBJ whole genome shotgun (WGS) entry which is preliminary data.</text>
</comment>
<keyword evidence="3" id="KW-1185">Reference proteome</keyword>
<evidence type="ECO:0000259" key="1">
    <source>
        <dbReference type="Pfam" id="PF12697"/>
    </source>
</evidence>
<protein>
    <submittedName>
        <fullName evidence="2">Putative alpha beta-hydrolase</fullName>
    </submittedName>
</protein>
<accession>A0A0G2FIM7</accession>
<dbReference type="Proteomes" id="UP000034680">
    <property type="component" value="Unassembled WGS sequence"/>
</dbReference>
<feature type="domain" description="AB hydrolase-1" evidence="1">
    <location>
        <begin position="8"/>
        <end position="241"/>
    </location>
</feature>
<dbReference type="PANTHER" id="PTHR37017:SF13">
    <property type="entry name" value="AB HYDROLASE-1 DOMAIN-CONTAINING PROTEIN"/>
    <property type="match status" value="1"/>
</dbReference>
<proteinExistence type="predicted"/>
<name>A0A0G2FIM7_9PEZI</name>
<dbReference type="OrthoDB" id="408373at2759"/>
<dbReference type="STRING" id="1214573.A0A0G2FIM7"/>
<dbReference type="PANTHER" id="PTHR37017">
    <property type="entry name" value="AB HYDROLASE-1 DOMAIN-CONTAINING PROTEIN-RELATED"/>
    <property type="match status" value="1"/>
</dbReference>
<evidence type="ECO:0000313" key="3">
    <source>
        <dbReference type="Proteomes" id="UP000034680"/>
    </source>
</evidence>